<accession>K0MMC5</accession>
<dbReference type="Proteomes" id="UP000008035">
    <property type="component" value="Chromosome"/>
</dbReference>
<evidence type="ECO:0000313" key="3">
    <source>
        <dbReference type="EMBL" id="CCJ51000.1"/>
    </source>
</evidence>
<dbReference type="NCBIfam" id="NF046078">
    <property type="entry name" value="STM4504_CBY0614"/>
    <property type="match status" value="1"/>
</dbReference>
<dbReference type="InterPro" id="IPR054280">
    <property type="entry name" value="DUF7014"/>
</dbReference>
<evidence type="ECO:0000259" key="1">
    <source>
        <dbReference type="Pfam" id="PF18863"/>
    </source>
</evidence>
<reference evidence="3 4" key="1">
    <citation type="journal article" date="2012" name="BMC Genomics">
        <title>Comparative genomics of the classical Bordetella subspecies: the evolution and exchange of virulence-associated diversity amongst closely related pathogens.</title>
        <authorList>
            <person name="Park J."/>
            <person name="Zhang Y."/>
            <person name="Buboltz A.M."/>
            <person name="Zhang X."/>
            <person name="Schuster S.C."/>
            <person name="Ahuja U."/>
            <person name="Liu M."/>
            <person name="Miller J.F."/>
            <person name="Sebaihia M."/>
            <person name="Bentley S.D."/>
            <person name="Parkhill J."/>
            <person name="Harvill E.T."/>
        </authorList>
    </citation>
    <scope>NUCLEOTIDE SEQUENCE [LARGE SCALE GENOMIC DNA]</scope>
    <source>
        <strain evidence="3 4">Bpp5</strain>
    </source>
</reference>
<feature type="domain" description="DUF7014" evidence="2">
    <location>
        <begin position="179"/>
        <end position="307"/>
    </location>
</feature>
<feature type="domain" description="HEPN AbiJ-N-terminal" evidence="1">
    <location>
        <begin position="5"/>
        <end position="172"/>
    </location>
</feature>
<dbReference type="EMBL" id="HE965803">
    <property type="protein sequence ID" value="CCJ51000.1"/>
    <property type="molecule type" value="Genomic_DNA"/>
</dbReference>
<dbReference type="AlphaFoldDB" id="K0MMC5"/>
<proteinExistence type="predicted"/>
<gene>
    <name evidence="3" type="ordered locus">BN117_3667</name>
</gene>
<evidence type="ECO:0000259" key="2">
    <source>
        <dbReference type="Pfam" id="PF22809"/>
    </source>
</evidence>
<dbReference type="KEGG" id="bpar:BN117_3667"/>
<dbReference type="HOGENOM" id="CLU_060950_0_0_4"/>
<protein>
    <submittedName>
        <fullName evidence="3">Uncharacterized protein</fullName>
    </submittedName>
</protein>
<name>K0MMC5_BORPB</name>
<organism evidence="3 4">
    <name type="scientific">Bordetella parapertussis (strain Bpp5)</name>
    <dbReference type="NCBI Taxonomy" id="1208660"/>
    <lineage>
        <taxon>Bacteria</taxon>
        <taxon>Pseudomonadati</taxon>
        <taxon>Pseudomonadota</taxon>
        <taxon>Betaproteobacteria</taxon>
        <taxon>Burkholderiales</taxon>
        <taxon>Alcaligenaceae</taxon>
        <taxon>Bordetella</taxon>
    </lineage>
</organism>
<dbReference type="InterPro" id="IPR049503">
    <property type="entry name" value="AbiJ_NTD4"/>
</dbReference>
<dbReference type="Pfam" id="PF22809">
    <property type="entry name" value="DUF7014"/>
    <property type="match status" value="1"/>
</dbReference>
<dbReference type="RefSeq" id="WP_015040388.1">
    <property type="nucleotide sequence ID" value="NC_018828.1"/>
</dbReference>
<evidence type="ECO:0000313" key="4">
    <source>
        <dbReference type="Proteomes" id="UP000008035"/>
    </source>
</evidence>
<dbReference type="Pfam" id="PF18863">
    <property type="entry name" value="AbiJ_NTD4"/>
    <property type="match status" value="1"/>
</dbReference>
<sequence length="311" mass="35533">MAIFDLFSKRQKKLRGDVPDVYVYDDLPQALKTQIIHIWHDALGRRNQDCTGQVKEYYSLIVDILCREYGLFRLPGAKEYGDRDYFEELANFLLCEKNIEHALDAIELSFRVIDRATRQWDYLNRHNANEIADSAIKELNGRFKEHGVGFQFVNGEIFWIDSELIHSEVVKPALRLLNKKEYAGAQEEFIKAHEHYRHGNAKEALSECLKTFESLMKSICEKRGWNYNGNATAKDLIQACLDNGLVPTFWQQNFTSLRILLESSVPTGRNKLGGHGQGPTTTTVPNYLVAYMLHMTASALVFLGEAEAALP</sequence>